<dbReference type="Proteomes" id="UP000064007">
    <property type="component" value="Chromosome 1"/>
</dbReference>
<comment type="similarity">
    <text evidence="1 9">Belongs to the peptidase M3 family.</text>
</comment>
<dbReference type="InterPro" id="IPR034005">
    <property type="entry name" value="M3A_DCP"/>
</dbReference>
<evidence type="ECO:0000256" key="2">
    <source>
        <dbReference type="ARBA" id="ARBA00022670"/>
    </source>
</evidence>
<dbReference type="PANTHER" id="PTHR43660">
    <property type="entry name" value="DIPEPTIDYL CARBOXYPEPTIDASE"/>
    <property type="match status" value="1"/>
</dbReference>
<dbReference type="HOGENOM" id="CLU_001805_4_1_4"/>
<gene>
    <name evidence="12" type="primary">prlC</name>
    <name evidence="12" type="ORF">BN1208_0120</name>
</gene>
<evidence type="ECO:0000256" key="1">
    <source>
        <dbReference type="ARBA" id="ARBA00006040"/>
    </source>
</evidence>
<dbReference type="AlphaFoldDB" id="A0A0D6ETS5"/>
<dbReference type="EC" id="3.4.24.70" evidence="8"/>
<dbReference type="GO" id="GO:0005829">
    <property type="term" value="C:cytosol"/>
    <property type="evidence" value="ECO:0007669"/>
    <property type="project" value="UniProtKB-ARBA"/>
</dbReference>
<dbReference type="STRING" id="1581557.BN1208_0120"/>
<dbReference type="SUPFAM" id="SSF55486">
    <property type="entry name" value="Metalloproteases ('zincins'), catalytic domain"/>
    <property type="match status" value="1"/>
</dbReference>
<dbReference type="InterPro" id="IPR024079">
    <property type="entry name" value="MetalloPept_cat_dom_sf"/>
</dbReference>
<dbReference type="InterPro" id="IPR024080">
    <property type="entry name" value="Neurolysin/TOP_N"/>
</dbReference>
<reference evidence="13" key="1">
    <citation type="submission" date="2014-12" db="EMBL/GenBank/DDBJ databases">
        <authorList>
            <person name="Salcher M.M."/>
        </authorList>
    </citation>
    <scope>NUCLEOTIDE SEQUENCE [LARGE SCALE GENOMIC DNA]</scope>
    <source>
        <strain evidence="13">MMS-10A-171</strain>
    </source>
</reference>
<feature type="domain" description="Peptidase M3A/M3B catalytic" evidence="10">
    <location>
        <begin position="223"/>
        <end position="673"/>
    </location>
</feature>
<dbReference type="InterPro" id="IPR045090">
    <property type="entry name" value="Pept_M3A_M3B"/>
</dbReference>
<dbReference type="OrthoDB" id="9773538at2"/>
<keyword evidence="3 9" id="KW-0479">Metal-binding</keyword>
<dbReference type="Gene3D" id="1.20.1050.40">
    <property type="entry name" value="Endopeptidase. Chain P, domain 1"/>
    <property type="match status" value="1"/>
</dbReference>
<evidence type="ECO:0000256" key="3">
    <source>
        <dbReference type="ARBA" id="ARBA00022723"/>
    </source>
</evidence>
<keyword evidence="4 9" id="KW-0378">Hydrolase</keyword>
<dbReference type="GO" id="GO:0004222">
    <property type="term" value="F:metalloendopeptidase activity"/>
    <property type="evidence" value="ECO:0007669"/>
    <property type="project" value="UniProtKB-EC"/>
</dbReference>
<accession>A0A0D6ETS5</accession>
<evidence type="ECO:0000259" key="10">
    <source>
        <dbReference type="Pfam" id="PF01432"/>
    </source>
</evidence>
<dbReference type="CDD" id="cd06456">
    <property type="entry name" value="M3A_DCP"/>
    <property type="match status" value="1"/>
</dbReference>
<proteinExistence type="inferred from homology"/>
<dbReference type="FunFam" id="3.40.390.10:FF:000009">
    <property type="entry name" value="Oligopeptidase A"/>
    <property type="match status" value="1"/>
</dbReference>
<dbReference type="Pfam" id="PF19310">
    <property type="entry name" value="TOP_N"/>
    <property type="match status" value="1"/>
</dbReference>
<keyword evidence="5 9" id="KW-0862">Zinc</keyword>
<keyword evidence="2 9" id="KW-0645">Protease</keyword>
<dbReference type="EMBL" id="LN827929">
    <property type="protein sequence ID" value="CEZ19016.1"/>
    <property type="molecule type" value="Genomic_DNA"/>
</dbReference>
<sequence>MMTNPILFRDSLPLFDQIKPSHISPAIESILKEANSLIHSLKVMGGSISWENFVEPIEMVSEKISRAWGQIEHLNAVVNSDDLRKAYNDNLIKLTEFYTNLSQDEALYKKYQSLKDGEIFESLTPSQKRIIDNVLREFKLGGAELNELEKARFKVIQEKLAKLSTQFEENILDATNEFSIFVGDAHDLQGIPEENIKKAQSEAIEDKKEGYKFTLHFPSYLPVMQYAEDRNLREKLYRGYATRASELSSPKFDNTKLIDEILALRYESAKLLGFNHFTEMSLVTKMAKSNEEVVSFLMDLANKAKPFALKDMEELSAFSKTLGIEKLEAWDIAYVSEKLRQAKYSFSENEVKQYFPEHRVLKGLFKVVETIFKLKIIKTDAPTWHKDVSFYSIKNDGDELVGQFYFDLYARNHKRGGAWMDEAISRYKNSFESSHPVAFLTCNFSSPSENKPALFSHDDVITLFHEFGHGLHHMLTKVDEYSISGIKGVEWDAVELPSQFMENFCWEWDVVKHMTEHVDNKSPLPEALFKKMIEAKNFQSGMQTLRQIEFSLFDIRLHTQYNDQNKINSLKLLETIRDEIAVVRPPAWNRFPNSFSHIFAGGYAAGYYSYKWAEVLASDAFSLFEEEGILSSNAGKKFQEEVLSKGGSRSAMESFVAFRGRAPTVDALLRHSGMA</sequence>
<comment type="cofactor">
    <cofactor evidence="9">
        <name>Zn(2+)</name>
        <dbReference type="ChEBI" id="CHEBI:29105"/>
    </cofactor>
    <text evidence="9">Binds 1 zinc ion.</text>
</comment>
<evidence type="ECO:0000256" key="7">
    <source>
        <dbReference type="ARBA" id="ARBA00024603"/>
    </source>
</evidence>
<evidence type="ECO:0000256" key="5">
    <source>
        <dbReference type="ARBA" id="ARBA00022833"/>
    </source>
</evidence>
<organism evidence="12 13">
    <name type="scientific">Candidatus Methylopumilus planktonicus</name>
    <dbReference type="NCBI Taxonomy" id="1581557"/>
    <lineage>
        <taxon>Bacteria</taxon>
        <taxon>Pseudomonadati</taxon>
        <taxon>Pseudomonadota</taxon>
        <taxon>Betaproteobacteria</taxon>
        <taxon>Nitrosomonadales</taxon>
        <taxon>Methylophilaceae</taxon>
        <taxon>Candidatus Methylopumilus</taxon>
    </lineage>
</organism>
<dbReference type="GO" id="GO:0006508">
    <property type="term" value="P:proteolysis"/>
    <property type="evidence" value="ECO:0007669"/>
    <property type="project" value="UniProtKB-KW"/>
</dbReference>
<feature type="domain" description="Oligopeptidase A N-terminal" evidence="11">
    <location>
        <begin position="30"/>
        <end position="147"/>
    </location>
</feature>
<dbReference type="GO" id="GO:0046872">
    <property type="term" value="F:metal ion binding"/>
    <property type="evidence" value="ECO:0007669"/>
    <property type="project" value="UniProtKB-UniRule"/>
</dbReference>
<dbReference type="PANTHER" id="PTHR43660:SF1">
    <property type="entry name" value="DIPEPTIDYL CARBOXYPEPTIDASE"/>
    <property type="match status" value="1"/>
</dbReference>
<protein>
    <recommendedName>
        <fullName evidence="8">oligopeptidase A</fullName>
        <ecNumber evidence="8">3.4.24.70</ecNumber>
    </recommendedName>
</protein>
<dbReference type="KEGG" id="mbat:BN1208_0120"/>
<dbReference type="InterPro" id="IPR045666">
    <property type="entry name" value="OpdA_N"/>
</dbReference>
<dbReference type="Pfam" id="PF01432">
    <property type="entry name" value="Peptidase_M3"/>
    <property type="match status" value="1"/>
</dbReference>
<keyword evidence="13" id="KW-1185">Reference proteome</keyword>
<evidence type="ECO:0000313" key="13">
    <source>
        <dbReference type="Proteomes" id="UP000064007"/>
    </source>
</evidence>
<comment type="catalytic activity">
    <reaction evidence="7">
        <text>Hydrolysis of oligopeptides, with broad specificity. Gly or Ala commonly occur as P1 or P1' residues, but more distant residues are also important, as is shown by the fact that Z-Gly-Pro-Gly-|-Gly-Pro-Ala is cleaved, but not Z-(Gly)(5).</text>
        <dbReference type="EC" id="3.4.24.70"/>
    </reaction>
</comment>
<evidence type="ECO:0000256" key="4">
    <source>
        <dbReference type="ARBA" id="ARBA00022801"/>
    </source>
</evidence>
<name>A0A0D6ETS5_9PROT</name>
<evidence type="ECO:0000256" key="9">
    <source>
        <dbReference type="RuleBase" id="RU003435"/>
    </source>
</evidence>
<dbReference type="InterPro" id="IPR024077">
    <property type="entry name" value="Neurolysin/TOP_dom2"/>
</dbReference>
<keyword evidence="6 9" id="KW-0482">Metalloprotease</keyword>
<dbReference type="Gene3D" id="1.10.1370.10">
    <property type="entry name" value="Neurolysin, domain 3"/>
    <property type="match status" value="1"/>
</dbReference>
<dbReference type="Gene3D" id="3.40.390.10">
    <property type="entry name" value="Collagenase (Catalytic Domain)"/>
    <property type="match status" value="1"/>
</dbReference>
<evidence type="ECO:0000256" key="6">
    <source>
        <dbReference type="ARBA" id="ARBA00023049"/>
    </source>
</evidence>
<evidence type="ECO:0000259" key="11">
    <source>
        <dbReference type="Pfam" id="PF19310"/>
    </source>
</evidence>
<evidence type="ECO:0000313" key="12">
    <source>
        <dbReference type="EMBL" id="CEZ19016.1"/>
    </source>
</evidence>
<evidence type="ECO:0000256" key="8">
    <source>
        <dbReference type="ARBA" id="ARBA00026100"/>
    </source>
</evidence>
<dbReference type="InterPro" id="IPR001567">
    <property type="entry name" value="Pept_M3A_M3B_dom"/>
</dbReference>